<organism evidence="8">
    <name type="scientific">viral metagenome</name>
    <dbReference type="NCBI Taxonomy" id="1070528"/>
    <lineage>
        <taxon>unclassified sequences</taxon>
        <taxon>metagenomes</taxon>
        <taxon>organismal metagenomes</taxon>
    </lineage>
</organism>
<evidence type="ECO:0000256" key="2">
    <source>
        <dbReference type="ARBA" id="ARBA00022771"/>
    </source>
</evidence>
<feature type="domain" description="VWFA" evidence="6">
    <location>
        <begin position="458"/>
        <end position="560"/>
    </location>
</feature>
<feature type="compositionally biased region" description="Polar residues" evidence="4">
    <location>
        <begin position="830"/>
        <end position="846"/>
    </location>
</feature>
<dbReference type="PROSITE" id="PS51468">
    <property type="entry name" value="VIT"/>
    <property type="match status" value="1"/>
</dbReference>
<feature type="region of interest" description="Disordered" evidence="4">
    <location>
        <begin position="919"/>
        <end position="957"/>
    </location>
</feature>
<dbReference type="Gene3D" id="3.30.60.90">
    <property type="match status" value="1"/>
</dbReference>
<evidence type="ECO:0000313" key="8">
    <source>
        <dbReference type="EMBL" id="QHT25217.1"/>
    </source>
</evidence>
<dbReference type="Pfam" id="PF13768">
    <property type="entry name" value="VWA_3"/>
    <property type="match status" value="2"/>
</dbReference>
<dbReference type="SUPFAM" id="SSF53300">
    <property type="entry name" value="vWA-like"/>
    <property type="match status" value="1"/>
</dbReference>
<dbReference type="Gene3D" id="3.40.50.410">
    <property type="entry name" value="von Willebrand factor, type A domain"/>
    <property type="match status" value="1"/>
</dbReference>
<evidence type="ECO:0000259" key="5">
    <source>
        <dbReference type="PROSITE" id="PS50135"/>
    </source>
</evidence>
<dbReference type="CDD" id="cd02340">
    <property type="entry name" value="ZZ_NBR1_like"/>
    <property type="match status" value="1"/>
</dbReference>
<keyword evidence="2" id="KW-0863">Zinc-finger</keyword>
<feature type="domain" description="ZZ-type" evidence="5">
    <location>
        <begin position="367"/>
        <end position="421"/>
    </location>
</feature>
<evidence type="ECO:0000259" key="6">
    <source>
        <dbReference type="PROSITE" id="PS50234"/>
    </source>
</evidence>
<dbReference type="InterPro" id="IPR036465">
    <property type="entry name" value="vWFA_dom_sf"/>
</dbReference>
<accession>A0A6C0E7R5</accession>
<dbReference type="InterPro" id="IPR002035">
    <property type="entry name" value="VWF_A"/>
</dbReference>
<evidence type="ECO:0008006" key="9">
    <source>
        <dbReference type="Google" id="ProtNLM"/>
    </source>
</evidence>
<evidence type="ECO:0000256" key="4">
    <source>
        <dbReference type="SAM" id="MobiDB-lite"/>
    </source>
</evidence>
<reference evidence="8" key="1">
    <citation type="journal article" date="2020" name="Nature">
        <title>Giant virus diversity and host interactions through global metagenomics.</title>
        <authorList>
            <person name="Schulz F."/>
            <person name="Roux S."/>
            <person name="Paez-Espino D."/>
            <person name="Jungbluth S."/>
            <person name="Walsh D.A."/>
            <person name="Denef V.J."/>
            <person name="McMahon K.D."/>
            <person name="Konstantinidis K.T."/>
            <person name="Eloe-Fadrosh E.A."/>
            <person name="Kyrpides N.C."/>
            <person name="Woyke T."/>
        </authorList>
    </citation>
    <scope>NUCLEOTIDE SEQUENCE</scope>
    <source>
        <strain evidence="8">GVMAG-M-3300023179-150</strain>
    </source>
</reference>
<dbReference type="Pfam" id="PF08487">
    <property type="entry name" value="VIT"/>
    <property type="match status" value="1"/>
</dbReference>
<dbReference type="InterPro" id="IPR013694">
    <property type="entry name" value="VIT"/>
</dbReference>
<dbReference type="SUPFAM" id="SSF57850">
    <property type="entry name" value="RING/U-box"/>
    <property type="match status" value="1"/>
</dbReference>
<protein>
    <recommendedName>
        <fullName evidence="9">ZZ-type domain-containing protein</fullName>
    </recommendedName>
</protein>
<name>A0A6C0E7R5_9ZZZZ</name>
<dbReference type="GO" id="GO:0008270">
    <property type="term" value="F:zinc ion binding"/>
    <property type="evidence" value="ECO:0007669"/>
    <property type="project" value="UniProtKB-KW"/>
</dbReference>
<evidence type="ECO:0000256" key="3">
    <source>
        <dbReference type="ARBA" id="ARBA00022833"/>
    </source>
</evidence>
<dbReference type="Pfam" id="PF00569">
    <property type="entry name" value="ZZ"/>
    <property type="match status" value="1"/>
</dbReference>
<feature type="compositionally biased region" description="Polar residues" evidence="4">
    <location>
        <begin position="858"/>
        <end position="899"/>
    </location>
</feature>
<keyword evidence="1" id="KW-0479">Metal-binding</keyword>
<evidence type="ECO:0000256" key="1">
    <source>
        <dbReference type="ARBA" id="ARBA00022723"/>
    </source>
</evidence>
<keyword evidence="3" id="KW-0862">Zinc</keyword>
<dbReference type="InterPro" id="IPR043145">
    <property type="entry name" value="Znf_ZZ_sf"/>
</dbReference>
<evidence type="ECO:0000259" key="7">
    <source>
        <dbReference type="PROSITE" id="PS51468"/>
    </source>
</evidence>
<feature type="region of interest" description="Disordered" evidence="4">
    <location>
        <begin position="803"/>
        <end position="899"/>
    </location>
</feature>
<feature type="compositionally biased region" description="Polar residues" evidence="4">
    <location>
        <begin position="810"/>
        <end position="819"/>
    </location>
</feature>
<dbReference type="PANTHER" id="PTHR45737:SF6">
    <property type="entry name" value="VON WILLEBRAND FACTOR A DOMAIN-CONTAINING PROTEIN 5A"/>
    <property type="match status" value="1"/>
</dbReference>
<dbReference type="PANTHER" id="PTHR45737">
    <property type="entry name" value="VON WILLEBRAND FACTOR A DOMAIN-CONTAINING PROTEIN 5A"/>
    <property type="match status" value="1"/>
</dbReference>
<dbReference type="EMBL" id="MN739759">
    <property type="protein sequence ID" value="QHT25217.1"/>
    <property type="molecule type" value="Genomic_DNA"/>
</dbReference>
<sequence>MSEATTFYSAGFYSPEGNFTKIPLYRRHFKVRFGGVDLIIEETQDYLNRFKHDVEAEFKFPAKLISLFMFEYRIDDDEWTVMQVGEKHETEEKYNTAVKQGHQAVLAKQDNDKIYTIKIGRLRSNQKLSIRFKYYSTYDITSESLSYTFALTSMQPYLRAGETAVGLPVWSGSLSDGSDNLPYGISIDAEFIRSGPFDVNYISNKVTTFTSGDDNRLTLPRQILDGRINVTFQIKPHGGFASEAFQWSDPDGQKYIQMSFANYFKEKPVDAPPDYFDVANDGDWDFVDASDVSANASDVKPKVNRRIILIGDGSGSMGGDPIENLQNAMKLAVRDLPECEFSVAMFGTSYRFYPGEILQTNQPYQIHTGISCDNCQMLPIKGTRHKCNECRDYDLCHNCYIQNISMMFHHHKFDIIDVKKPELPKLPECDDKYWRKQTDANMVEVDSWLSENCTARYGGTEMFSVVNEAYRRIQSTRVKGQRYQDMILLMTDGDVGDGMQSKLVELISKHKDVTFFTMGIGHSHSPVLVEKLALAGNGYCSHVFFSDDVPTQVQTIMRCLNTAHVRNASLVWEDCDVECTSQNPIRLLFENEPCYVLAKVKSMGKRPRVSLKTNVKGVLKTVFTFDLENLPTSQFPLDQSFAMTRLKELSNDDQLSKEQKSRSIIPLAIKYNVITQYTAAVGVVKSNPSANKYMEKIYVPIASPQRGSGSCNMGSYSHAYRADPAVMAACADTMRIMRNNIEKVIERGEELDGGGDVFRSSRAAASSMHHGYASSMIQEREESIKNMEEVLRDLAQDADELDSVLHDTPRSIQRGNTRGMNLGGERERGGSNSLGRQNIFVEQSATCDDDEPTEPTTRSFDPTKSAPAKSSSGPVKRVSTNSSSGLTKSPLAKSSSGSTIMSKLSTSFSGFKNTVTSLFNKSDQQPQNTVNTSTSTHSASIKSTVKDTVAPPPIENTSVSAPVQVKSAPVRVSKYSDEQIMENLIKCQSMDGGWTSENVKNAGLYLQLPTDLTMNPKLMETVLVVAFFHRIMSLSSRWNTSYKKALKWLTDNDVGKTTTWDQTKFLHLACQLTEN</sequence>
<dbReference type="PROSITE" id="PS50135">
    <property type="entry name" value="ZF_ZZ_2"/>
    <property type="match status" value="1"/>
</dbReference>
<dbReference type="AlphaFoldDB" id="A0A6C0E7R5"/>
<feature type="compositionally biased region" description="Polar residues" evidence="4">
    <location>
        <begin position="919"/>
        <end position="943"/>
    </location>
</feature>
<dbReference type="InterPro" id="IPR000433">
    <property type="entry name" value="Znf_ZZ"/>
</dbReference>
<dbReference type="SMART" id="SM00291">
    <property type="entry name" value="ZnF_ZZ"/>
    <property type="match status" value="1"/>
</dbReference>
<feature type="domain" description="VIT" evidence="7">
    <location>
        <begin position="8"/>
        <end position="136"/>
    </location>
</feature>
<proteinExistence type="predicted"/>
<dbReference type="PROSITE" id="PS50234">
    <property type="entry name" value="VWFA"/>
    <property type="match status" value="1"/>
</dbReference>